<evidence type="ECO:0000256" key="1">
    <source>
        <dbReference type="SAM" id="MobiDB-lite"/>
    </source>
</evidence>
<reference evidence="3" key="1">
    <citation type="journal article" date="2023" name="Mol. Phylogenet. Evol.">
        <title>Genome-scale phylogeny and comparative genomics of the fungal order Sordariales.</title>
        <authorList>
            <person name="Hensen N."/>
            <person name="Bonometti L."/>
            <person name="Westerberg I."/>
            <person name="Brannstrom I.O."/>
            <person name="Guillou S."/>
            <person name="Cros-Aarteil S."/>
            <person name="Calhoun S."/>
            <person name="Haridas S."/>
            <person name="Kuo A."/>
            <person name="Mondo S."/>
            <person name="Pangilinan J."/>
            <person name="Riley R."/>
            <person name="LaButti K."/>
            <person name="Andreopoulos B."/>
            <person name="Lipzen A."/>
            <person name="Chen C."/>
            <person name="Yan M."/>
            <person name="Daum C."/>
            <person name="Ng V."/>
            <person name="Clum A."/>
            <person name="Steindorff A."/>
            <person name="Ohm R.A."/>
            <person name="Martin F."/>
            <person name="Silar P."/>
            <person name="Natvig D.O."/>
            <person name="Lalanne C."/>
            <person name="Gautier V."/>
            <person name="Ament-Velasquez S.L."/>
            <person name="Kruys A."/>
            <person name="Hutchinson M.I."/>
            <person name="Powell A.J."/>
            <person name="Barry K."/>
            <person name="Miller A.N."/>
            <person name="Grigoriev I.V."/>
            <person name="Debuchy R."/>
            <person name="Gladieux P."/>
            <person name="Hiltunen Thoren M."/>
            <person name="Johannesson H."/>
        </authorList>
    </citation>
    <scope>NUCLEOTIDE SEQUENCE</scope>
    <source>
        <strain evidence="3">CBS 955.72</strain>
    </source>
</reference>
<dbReference type="EMBL" id="JAUIQD010000009">
    <property type="protein sequence ID" value="KAK3339860.1"/>
    <property type="molecule type" value="Genomic_DNA"/>
</dbReference>
<organism evidence="3 4">
    <name type="scientific">Lasiosphaeria hispida</name>
    <dbReference type="NCBI Taxonomy" id="260671"/>
    <lineage>
        <taxon>Eukaryota</taxon>
        <taxon>Fungi</taxon>
        <taxon>Dikarya</taxon>
        <taxon>Ascomycota</taxon>
        <taxon>Pezizomycotina</taxon>
        <taxon>Sordariomycetes</taxon>
        <taxon>Sordariomycetidae</taxon>
        <taxon>Sordariales</taxon>
        <taxon>Lasiosphaeriaceae</taxon>
        <taxon>Lasiosphaeria</taxon>
    </lineage>
</organism>
<evidence type="ECO:0000313" key="3">
    <source>
        <dbReference type="EMBL" id="KAK3339860.1"/>
    </source>
</evidence>
<evidence type="ECO:0000259" key="2">
    <source>
        <dbReference type="Pfam" id="PF17111"/>
    </source>
</evidence>
<protein>
    <recommendedName>
        <fullName evidence="2">Azaphilone pigments biosynthesis cluster protein L N-terminal domain-containing protein</fullName>
    </recommendedName>
</protein>
<feature type="compositionally biased region" description="Polar residues" evidence="1">
    <location>
        <begin position="271"/>
        <end position="280"/>
    </location>
</feature>
<proteinExistence type="predicted"/>
<dbReference type="Proteomes" id="UP001275084">
    <property type="component" value="Unassembled WGS sequence"/>
</dbReference>
<reference evidence="3" key="2">
    <citation type="submission" date="2023-06" db="EMBL/GenBank/DDBJ databases">
        <authorList>
            <consortium name="Lawrence Berkeley National Laboratory"/>
            <person name="Haridas S."/>
            <person name="Hensen N."/>
            <person name="Bonometti L."/>
            <person name="Westerberg I."/>
            <person name="Brannstrom I.O."/>
            <person name="Guillou S."/>
            <person name="Cros-Aarteil S."/>
            <person name="Calhoun S."/>
            <person name="Kuo A."/>
            <person name="Mondo S."/>
            <person name="Pangilinan J."/>
            <person name="Riley R."/>
            <person name="Labutti K."/>
            <person name="Andreopoulos B."/>
            <person name="Lipzen A."/>
            <person name="Chen C."/>
            <person name="Yanf M."/>
            <person name="Daum C."/>
            <person name="Ng V."/>
            <person name="Clum A."/>
            <person name="Steindorff A."/>
            <person name="Ohm R."/>
            <person name="Martin F."/>
            <person name="Silar P."/>
            <person name="Natvig D."/>
            <person name="Lalanne C."/>
            <person name="Gautier V."/>
            <person name="Ament-Velasquez S.L."/>
            <person name="Kruys A."/>
            <person name="Hutchinson M.I."/>
            <person name="Powell A.J."/>
            <person name="Barry K."/>
            <person name="Miller A.N."/>
            <person name="Grigoriev I.V."/>
            <person name="Debuchy R."/>
            <person name="Gladieux P."/>
            <person name="Thoren M.H."/>
            <person name="Johannesson H."/>
        </authorList>
    </citation>
    <scope>NUCLEOTIDE SEQUENCE</scope>
    <source>
        <strain evidence="3">CBS 955.72</strain>
    </source>
</reference>
<gene>
    <name evidence="3" type="ORF">B0T25DRAFT_560751</name>
</gene>
<comment type="caution">
    <text evidence="3">The sequence shown here is derived from an EMBL/GenBank/DDBJ whole genome shotgun (WGS) entry which is preliminary data.</text>
</comment>
<evidence type="ECO:0000313" key="4">
    <source>
        <dbReference type="Proteomes" id="UP001275084"/>
    </source>
</evidence>
<accession>A0AAJ0H579</accession>
<name>A0AAJ0H579_9PEZI</name>
<sequence>MADPLSIAAGVVGLLGYTLHGSKRMLEFIESIRNAPKDVAALSLDLRALHDVLATLAGMQNEFNSNPTIIDCLRVPLENCVDIFTDFTATLNQFVVTTRDGSMRVRTWKNIVWAFREKEISLFRDTTLAYKASLNMAVGAMTLFTATSIDERTKRIEIDMKNELQQIRAKLQALDVDRIGLASIAGLRGSELHGTEAGFALGRFLDYTGSLCNSPPPSFPGSPVIPPSDAGSLDTLPGTEGLVQALVQGPPQDIQQHMQPEYPPHQPQPQSGQEDPTRNMNANNVRHAALVAASVRADRWPSPLGPRHFHLGNGQLGGWG</sequence>
<feature type="region of interest" description="Disordered" evidence="1">
    <location>
        <begin position="301"/>
        <end position="320"/>
    </location>
</feature>
<dbReference type="Pfam" id="PF17111">
    <property type="entry name" value="PigL_N"/>
    <property type="match status" value="1"/>
</dbReference>
<feature type="region of interest" description="Disordered" evidence="1">
    <location>
        <begin position="254"/>
        <end position="280"/>
    </location>
</feature>
<dbReference type="InterPro" id="IPR031348">
    <property type="entry name" value="PigL_N"/>
</dbReference>
<dbReference type="AlphaFoldDB" id="A0AAJ0H579"/>
<keyword evidence="4" id="KW-1185">Reference proteome</keyword>
<feature type="domain" description="Azaphilone pigments biosynthesis cluster protein L N-terminal" evidence="2">
    <location>
        <begin position="2"/>
        <end position="175"/>
    </location>
</feature>